<evidence type="ECO:0000313" key="11">
    <source>
        <dbReference type="Proteomes" id="UP000265614"/>
    </source>
</evidence>
<dbReference type="GO" id="GO:0005886">
    <property type="term" value="C:plasma membrane"/>
    <property type="evidence" value="ECO:0007669"/>
    <property type="project" value="UniProtKB-SubCell"/>
</dbReference>
<accession>A0A3A3ZJU2</accession>
<evidence type="ECO:0000256" key="5">
    <source>
        <dbReference type="ARBA" id="ARBA00022989"/>
    </source>
</evidence>
<dbReference type="Pfam" id="PF00528">
    <property type="entry name" value="BPD_transp_1"/>
    <property type="match status" value="1"/>
</dbReference>
<feature type="transmembrane region" description="Helical" evidence="7">
    <location>
        <begin position="284"/>
        <end position="305"/>
    </location>
</feature>
<dbReference type="PROSITE" id="PS50928">
    <property type="entry name" value="ABC_TM1"/>
    <property type="match status" value="1"/>
</dbReference>
<gene>
    <name evidence="10" type="ORF">D5H78_10635</name>
</gene>
<evidence type="ECO:0000256" key="4">
    <source>
        <dbReference type="ARBA" id="ARBA00022692"/>
    </source>
</evidence>
<evidence type="ECO:0000259" key="9">
    <source>
        <dbReference type="PROSITE" id="PS50928"/>
    </source>
</evidence>
<dbReference type="EMBL" id="QZEZ01000004">
    <property type="protein sequence ID" value="RJK96013.1"/>
    <property type="molecule type" value="Genomic_DNA"/>
</dbReference>
<keyword evidence="6 7" id="KW-0472">Membrane</keyword>
<dbReference type="SUPFAM" id="SSF161098">
    <property type="entry name" value="MetI-like"/>
    <property type="match status" value="1"/>
</dbReference>
<name>A0A3A3ZJU2_9ACTN</name>
<organism evidence="10 11">
    <name type="scientific">Vallicoccus soli</name>
    <dbReference type="NCBI Taxonomy" id="2339232"/>
    <lineage>
        <taxon>Bacteria</taxon>
        <taxon>Bacillati</taxon>
        <taxon>Actinomycetota</taxon>
        <taxon>Actinomycetes</taxon>
        <taxon>Motilibacterales</taxon>
        <taxon>Vallicoccaceae</taxon>
        <taxon>Vallicoccus</taxon>
    </lineage>
</organism>
<reference evidence="10 11" key="1">
    <citation type="submission" date="2018-09" db="EMBL/GenBank/DDBJ databases">
        <title>YIM 75000 draft genome.</title>
        <authorList>
            <person name="Tang S."/>
            <person name="Feng Y."/>
        </authorList>
    </citation>
    <scope>NUCLEOTIDE SEQUENCE [LARGE SCALE GENOMIC DNA]</scope>
    <source>
        <strain evidence="10 11">YIM 75000</strain>
    </source>
</reference>
<comment type="subcellular location">
    <subcellularLocation>
        <location evidence="1 7">Cell membrane</location>
        <topology evidence="1 7">Multi-pass membrane protein</topology>
    </subcellularLocation>
</comment>
<sequence length="321" mass="34169">MASTTSALRRPGSGATDRSRRGRPGGRRPALQGHQPSAWYAVPAFGFFAAFALLPMLLVVYLSFTDWGGFGTPAVSGAGNWSRLVEDPEVRASLLRTLALTVLSWAVQTPIALLIGVWAAGPQRNRAVLSSLFFLPLLLSTAAIALLWQALLDPNFGVLRTLPELLGGGLNPLGDASLAIYAVVFVLTWQYVPFHTLLYQSAARGIPASLYEAATIDGAGRVQQFLTITLPQLRYTVITSSILMLVGSLTTFDTVLILTNGGPGTATRIAPLYMYTTGFSGFEFGYASAIAVLLLVLGAILSLVVTRATGFRDMSSQQEGA</sequence>
<feature type="domain" description="ABC transmembrane type-1" evidence="9">
    <location>
        <begin position="94"/>
        <end position="305"/>
    </location>
</feature>
<proteinExistence type="inferred from homology"/>
<feature type="region of interest" description="Disordered" evidence="8">
    <location>
        <begin position="1"/>
        <end position="32"/>
    </location>
</feature>
<dbReference type="AlphaFoldDB" id="A0A3A3ZJU2"/>
<keyword evidence="3" id="KW-1003">Cell membrane</keyword>
<dbReference type="OrthoDB" id="3614395at2"/>
<dbReference type="GO" id="GO:0055085">
    <property type="term" value="P:transmembrane transport"/>
    <property type="evidence" value="ECO:0007669"/>
    <property type="project" value="InterPro"/>
</dbReference>
<feature type="transmembrane region" description="Helical" evidence="7">
    <location>
        <begin position="172"/>
        <end position="192"/>
    </location>
</feature>
<dbReference type="CDD" id="cd06261">
    <property type="entry name" value="TM_PBP2"/>
    <property type="match status" value="1"/>
</dbReference>
<feature type="transmembrane region" description="Helical" evidence="7">
    <location>
        <begin position="235"/>
        <end position="258"/>
    </location>
</feature>
<evidence type="ECO:0000256" key="7">
    <source>
        <dbReference type="RuleBase" id="RU363032"/>
    </source>
</evidence>
<dbReference type="InterPro" id="IPR051393">
    <property type="entry name" value="ABC_transporter_permease"/>
</dbReference>
<feature type="transmembrane region" description="Helical" evidence="7">
    <location>
        <begin position="38"/>
        <end position="64"/>
    </location>
</feature>
<dbReference type="InterPro" id="IPR035906">
    <property type="entry name" value="MetI-like_sf"/>
</dbReference>
<evidence type="ECO:0000256" key="8">
    <source>
        <dbReference type="SAM" id="MobiDB-lite"/>
    </source>
</evidence>
<dbReference type="PANTHER" id="PTHR30193:SF37">
    <property type="entry name" value="INNER MEMBRANE ABC TRANSPORTER PERMEASE PROTEIN YCJO"/>
    <property type="match status" value="1"/>
</dbReference>
<keyword evidence="5 7" id="KW-1133">Transmembrane helix</keyword>
<dbReference type="SUPFAM" id="SSF160964">
    <property type="entry name" value="MalF N-terminal region-like"/>
    <property type="match status" value="1"/>
</dbReference>
<dbReference type="Gene3D" id="1.10.3720.10">
    <property type="entry name" value="MetI-like"/>
    <property type="match status" value="1"/>
</dbReference>
<evidence type="ECO:0000313" key="10">
    <source>
        <dbReference type="EMBL" id="RJK96013.1"/>
    </source>
</evidence>
<evidence type="ECO:0000256" key="2">
    <source>
        <dbReference type="ARBA" id="ARBA00022448"/>
    </source>
</evidence>
<evidence type="ECO:0000256" key="3">
    <source>
        <dbReference type="ARBA" id="ARBA00022475"/>
    </source>
</evidence>
<dbReference type="InterPro" id="IPR000515">
    <property type="entry name" value="MetI-like"/>
</dbReference>
<feature type="transmembrane region" description="Helical" evidence="7">
    <location>
        <begin position="132"/>
        <end position="152"/>
    </location>
</feature>
<comment type="caution">
    <text evidence="10">The sequence shown here is derived from an EMBL/GenBank/DDBJ whole genome shotgun (WGS) entry which is preliminary data.</text>
</comment>
<protein>
    <submittedName>
        <fullName evidence="10">Sugar ABC transporter permease</fullName>
    </submittedName>
</protein>
<keyword evidence="2 7" id="KW-0813">Transport</keyword>
<keyword evidence="11" id="KW-1185">Reference proteome</keyword>
<feature type="transmembrane region" description="Helical" evidence="7">
    <location>
        <begin position="98"/>
        <end position="120"/>
    </location>
</feature>
<dbReference type="PANTHER" id="PTHR30193">
    <property type="entry name" value="ABC TRANSPORTER PERMEASE PROTEIN"/>
    <property type="match status" value="1"/>
</dbReference>
<dbReference type="Proteomes" id="UP000265614">
    <property type="component" value="Unassembled WGS sequence"/>
</dbReference>
<keyword evidence="4 7" id="KW-0812">Transmembrane</keyword>
<dbReference type="RefSeq" id="WP_119950439.1">
    <property type="nucleotide sequence ID" value="NZ_QZEZ01000004.1"/>
</dbReference>
<evidence type="ECO:0000256" key="1">
    <source>
        <dbReference type="ARBA" id="ARBA00004651"/>
    </source>
</evidence>
<evidence type="ECO:0000256" key="6">
    <source>
        <dbReference type="ARBA" id="ARBA00023136"/>
    </source>
</evidence>
<comment type="similarity">
    <text evidence="7">Belongs to the binding-protein-dependent transport system permease family.</text>
</comment>